<accession>A0ABQ7JLZ6</accession>
<feature type="compositionally biased region" description="Low complexity" evidence="1">
    <location>
        <begin position="438"/>
        <end position="452"/>
    </location>
</feature>
<feature type="region of interest" description="Disordered" evidence="1">
    <location>
        <begin position="273"/>
        <end position="352"/>
    </location>
</feature>
<proteinExistence type="predicted"/>
<evidence type="ECO:0000313" key="3">
    <source>
        <dbReference type="Proteomes" id="UP001194696"/>
    </source>
</evidence>
<dbReference type="EMBL" id="JAAAIM010001309">
    <property type="protein sequence ID" value="KAG0279875.1"/>
    <property type="molecule type" value="Genomic_DNA"/>
</dbReference>
<dbReference type="Proteomes" id="UP001194696">
    <property type="component" value="Unassembled WGS sequence"/>
</dbReference>
<keyword evidence="3" id="KW-1185">Reference proteome</keyword>
<organism evidence="2 3">
    <name type="scientific">Linnemannia gamsii</name>
    <dbReference type="NCBI Taxonomy" id="64522"/>
    <lineage>
        <taxon>Eukaryota</taxon>
        <taxon>Fungi</taxon>
        <taxon>Fungi incertae sedis</taxon>
        <taxon>Mucoromycota</taxon>
        <taxon>Mortierellomycotina</taxon>
        <taxon>Mortierellomycetes</taxon>
        <taxon>Mortierellales</taxon>
        <taxon>Mortierellaceae</taxon>
        <taxon>Linnemannia</taxon>
    </lineage>
</organism>
<reference evidence="2 3" key="1">
    <citation type="journal article" date="2020" name="Fungal Divers.">
        <title>Resolving the Mortierellaceae phylogeny through synthesis of multi-gene phylogenetics and phylogenomics.</title>
        <authorList>
            <person name="Vandepol N."/>
            <person name="Liber J."/>
            <person name="Desiro A."/>
            <person name="Na H."/>
            <person name="Kennedy M."/>
            <person name="Barry K."/>
            <person name="Grigoriev I.V."/>
            <person name="Miller A.N."/>
            <person name="O'Donnell K."/>
            <person name="Stajich J.E."/>
            <person name="Bonito G."/>
        </authorList>
    </citation>
    <scope>NUCLEOTIDE SEQUENCE [LARGE SCALE GENOMIC DNA]</scope>
    <source>
        <strain evidence="2 3">AD045</strain>
    </source>
</reference>
<feature type="compositionally biased region" description="Basic and acidic residues" evidence="1">
    <location>
        <begin position="385"/>
        <end position="395"/>
    </location>
</feature>
<sequence>MSNNSNNNNNNNNDNNNQDPSTSNGINSNSNSRPIFTLTMDPNALEHEIDQATQALHSTVNSLLNTMQSSVFGGLEHLSREMSALEKTSRTYLEENPLEKMVEKHVGHHAFPWSLKTDGPKKRYRITIEELPPLTEAEIQEQKDVRKVLSTTTSGAGGNGVEMHDGEDFTITQGKVGTVDEGKTVITAAVAPGLLDWLLFTTHEDSFFRRLGSGAGTPDNYGQGPTIQELKDETAVTNAAVAEEGQKGGSGRLPVLVEKVKRVGTSWEKDARHWWQGKRSNDGQSETLPPSSASSSSSAVATDQQHHLFSGTSQSEQDQEEERLSHRWPRNRSWERSESFSQTTVTRPDGTVEHRTVNTLNGETETVVKIQHPDGSIEETVTRQGNDHGRRDGRQRLFQWNNGQGRNEEYEDDRERDVIAAVVAEAISTEKAAEFEKQQQQQREQQEGSGRSWPPKAWSRRQGRDE</sequence>
<gene>
    <name evidence="2" type="ORF">BGZ96_001780</name>
</gene>
<feature type="region of interest" description="Disordered" evidence="1">
    <location>
        <begin position="373"/>
        <end position="395"/>
    </location>
</feature>
<evidence type="ECO:0000256" key="1">
    <source>
        <dbReference type="SAM" id="MobiDB-lite"/>
    </source>
</evidence>
<name>A0ABQ7JLZ6_9FUNG</name>
<protein>
    <submittedName>
        <fullName evidence="2">Uncharacterized protein</fullName>
    </submittedName>
</protein>
<feature type="region of interest" description="Disordered" evidence="1">
    <location>
        <begin position="1"/>
        <end position="37"/>
    </location>
</feature>
<comment type="caution">
    <text evidence="2">The sequence shown here is derived from an EMBL/GenBank/DDBJ whole genome shotgun (WGS) entry which is preliminary data.</text>
</comment>
<evidence type="ECO:0000313" key="2">
    <source>
        <dbReference type="EMBL" id="KAG0279875.1"/>
    </source>
</evidence>
<feature type="compositionally biased region" description="Low complexity" evidence="1">
    <location>
        <begin position="1"/>
        <end position="32"/>
    </location>
</feature>
<feature type="region of interest" description="Disordered" evidence="1">
    <location>
        <begin position="432"/>
        <end position="466"/>
    </location>
</feature>